<comment type="caution">
    <text evidence="2">The sequence shown here is derived from an EMBL/GenBank/DDBJ whole genome shotgun (WGS) entry which is preliminary data.</text>
</comment>
<evidence type="ECO:0000256" key="1">
    <source>
        <dbReference type="SAM" id="MobiDB-lite"/>
    </source>
</evidence>
<gene>
    <name evidence="2" type="ORF">CEXT_180411</name>
</gene>
<reference evidence="2 3" key="1">
    <citation type="submission" date="2021-06" db="EMBL/GenBank/DDBJ databases">
        <title>Caerostris extrusa draft genome.</title>
        <authorList>
            <person name="Kono N."/>
            <person name="Arakawa K."/>
        </authorList>
    </citation>
    <scope>NUCLEOTIDE SEQUENCE [LARGE SCALE GENOMIC DNA]</scope>
</reference>
<evidence type="ECO:0000313" key="3">
    <source>
        <dbReference type="Proteomes" id="UP001054945"/>
    </source>
</evidence>
<dbReference type="EMBL" id="BPLR01003661">
    <property type="protein sequence ID" value="GIX87198.1"/>
    <property type="molecule type" value="Genomic_DNA"/>
</dbReference>
<evidence type="ECO:0000313" key="2">
    <source>
        <dbReference type="EMBL" id="GIX87198.1"/>
    </source>
</evidence>
<dbReference type="Proteomes" id="UP001054945">
    <property type="component" value="Unassembled WGS sequence"/>
</dbReference>
<dbReference type="AlphaFoldDB" id="A0AAV4NU00"/>
<keyword evidence="3" id="KW-1185">Reference proteome</keyword>
<proteinExistence type="predicted"/>
<sequence>MQPIQEKEPYYEDELVKELEDLRNIPASEREQTPSAVKQAKITTSPVEIPVAPVEVTTNQTEISASSTEGFASQTETPDISSERLSNTYPKRMENRINPMKINEFAIENEKSEIKDNLAREVAELHRLGKMMKKY</sequence>
<feature type="region of interest" description="Disordered" evidence="1">
    <location>
        <begin position="61"/>
        <end position="83"/>
    </location>
</feature>
<name>A0AAV4NU00_CAEEX</name>
<organism evidence="2 3">
    <name type="scientific">Caerostris extrusa</name>
    <name type="common">Bark spider</name>
    <name type="synonym">Caerostris bankana</name>
    <dbReference type="NCBI Taxonomy" id="172846"/>
    <lineage>
        <taxon>Eukaryota</taxon>
        <taxon>Metazoa</taxon>
        <taxon>Ecdysozoa</taxon>
        <taxon>Arthropoda</taxon>
        <taxon>Chelicerata</taxon>
        <taxon>Arachnida</taxon>
        <taxon>Araneae</taxon>
        <taxon>Araneomorphae</taxon>
        <taxon>Entelegynae</taxon>
        <taxon>Araneoidea</taxon>
        <taxon>Araneidae</taxon>
        <taxon>Caerostris</taxon>
    </lineage>
</organism>
<protein>
    <submittedName>
        <fullName evidence="2">Uncharacterized protein</fullName>
    </submittedName>
</protein>
<accession>A0AAV4NU00</accession>